<keyword evidence="9" id="KW-1185">Reference proteome</keyword>
<comment type="caution">
    <text evidence="8">The sequence shown here is derived from an EMBL/GenBank/DDBJ whole genome shotgun (WGS) entry which is preliminary data.</text>
</comment>
<evidence type="ECO:0000256" key="3">
    <source>
        <dbReference type="ARBA" id="ARBA00022676"/>
    </source>
</evidence>
<keyword evidence="6" id="KW-0812">Transmembrane</keyword>
<dbReference type="GO" id="GO:0000139">
    <property type="term" value="C:Golgi membrane"/>
    <property type="evidence" value="ECO:0007669"/>
    <property type="project" value="UniProtKB-SubCell"/>
</dbReference>
<comment type="similarity">
    <text evidence="2">Belongs to the glycosyltransferase 47 family.</text>
</comment>
<keyword evidence="6" id="KW-1133">Transmembrane helix</keyword>
<protein>
    <recommendedName>
        <fullName evidence="7">Exostosin GT47 domain-containing protein</fullName>
    </recommendedName>
</protein>
<dbReference type="Pfam" id="PF03016">
    <property type="entry name" value="Exostosin_GT47"/>
    <property type="match status" value="1"/>
</dbReference>
<organism evidence="8 9">
    <name type="scientific">Crotalaria pallida</name>
    <name type="common">Smooth rattlebox</name>
    <name type="synonym">Crotalaria striata</name>
    <dbReference type="NCBI Taxonomy" id="3830"/>
    <lineage>
        <taxon>Eukaryota</taxon>
        <taxon>Viridiplantae</taxon>
        <taxon>Streptophyta</taxon>
        <taxon>Embryophyta</taxon>
        <taxon>Tracheophyta</taxon>
        <taxon>Spermatophyta</taxon>
        <taxon>Magnoliopsida</taxon>
        <taxon>eudicotyledons</taxon>
        <taxon>Gunneridae</taxon>
        <taxon>Pentapetalae</taxon>
        <taxon>rosids</taxon>
        <taxon>fabids</taxon>
        <taxon>Fabales</taxon>
        <taxon>Fabaceae</taxon>
        <taxon>Papilionoideae</taxon>
        <taxon>50 kb inversion clade</taxon>
        <taxon>genistoids sensu lato</taxon>
        <taxon>core genistoids</taxon>
        <taxon>Crotalarieae</taxon>
        <taxon>Crotalaria</taxon>
    </lineage>
</organism>
<feature type="domain" description="Exostosin GT47" evidence="7">
    <location>
        <begin position="140"/>
        <end position="427"/>
    </location>
</feature>
<dbReference type="PANTHER" id="PTHR11062:SF124">
    <property type="entry name" value="XYLOGALACTURONAN BETA-1,3-XYLOSYLTRANSFERASE"/>
    <property type="match status" value="1"/>
</dbReference>
<name>A0AAN9J602_CROPI</name>
<proteinExistence type="inferred from homology"/>
<sequence length="479" mass="55460">MEATTCPTASLLLPLFVLILLIFFTPFGGNNLYLLDFPLSLSSSRINDNYTTQVQIQQPSEFLLQSSKDNRNIEHKAAISIKKMTTSLDRVEQGLAEARASIREAIRLRNYTSWKPGNFIPEGSLYKNPYAFHQSHVEMMKRFKVWVYEEGEQPLVHGGPLSNIYAIEGHFIDEMDTSNKSPFKARHPDEAHVFYLPFSVVRMVQYVYMPIMSKLDYNRDRLHRLVEDYVGVVAHKYPYWNRSNGADHFFLSCHDWAPDISHANPQLFKNFMRILCNANTSEGFQPNRDASIPEMKLHIGHLSPPTLGQSPMNRTILAFFAGRAHGDIRTLLFDHWKDKDNEVQVYEHLPKDQNYTKLMGRSKFCLCPSGFEVASPRIVESIHAGCVPVIISDNYYLPFNDVLNWNQFSLEIPVAKISDIKTILQSVSRNRYLKLHMNVLRVRKHFTVNRPAKPFDVMHMILHSLWLRRLNFRLTTISQ</sequence>
<dbReference type="EMBL" id="JAYWIO010000001">
    <property type="protein sequence ID" value="KAK7292033.1"/>
    <property type="molecule type" value="Genomic_DNA"/>
</dbReference>
<evidence type="ECO:0000259" key="7">
    <source>
        <dbReference type="Pfam" id="PF03016"/>
    </source>
</evidence>
<dbReference type="InterPro" id="IPR004263">
    <property type="entry name" value="Exostosin"/>
</dbReference>
<evidence type="ECO:0000256" key="2">
    <source>
        <dbReference type="ARBA" id="ARBA00010271"/>
    </source>
</evidence>
<evidence type="ECO:0000313" key="8">
    <source>
        <dbReference type="EMBL" id="KAK7292033.1"/>
    </source>
</evidence>
<dbReference type="GO" id="GO:0016757">
    <property type="term" value="F:glycosyltransferase activity"/>
    <property type="evidence" value="ECO:0007669"/>
    <property type="project" value="UniProtKB-KW"/>
</dbReference>
<dbReference type="PANTHER" id="PTHR11062">
    <property type="entry name" value="EXOSTOSIN HEPARAN SULFATE GLYCOSYLTRANSFERASE -RELATED"/>
    <property type="match status" value="1"/>
</dbReference>
<dbReference type="AlphaFoldDB" id="A0AAN9J602"/>
<dbReference type="Proteomes" id="UP001372338">
    <property type="component" value="Unassembled WGS sequence"/>
</dbReference>
<comment type="subcellular location">
    <subcellularLocation>
        <location evidence="1">Golgi apparatus membrane</location>
        <topology evidence="1">Single-pass type II membrane protein</topology>
    </subcellularLocation>
</comment>
<evidence type="ECO:0000256" key="6">
    <source>
        <dbReference type="SAM" id="Phobius"/>
    </source>
</evidence>
<evidence type="ECO:0000313" key="9">
    <source>
        <dbReference type="Proteomes" id="UP001372338"/>
    </source>
</evidence>
<reference evidence="8 9" key="1">
    <citation type="submission" date="2024-01" db="EMBL/GenBank/DDBJ databases">
        <title>The genomes of 5 underutilized Papilionoideae crops provide insights into root nodulation and disease resistanc.</title>
        <authorList>
            <person name="Yuan L."/>
        </authorList>
    </citation>
    <scope>NUCLEOTIDE SEQUENCE [LARGE SCALE GENOMIC DNA]</scope>
    <source>
        <strain evidence="8">ZHUSHIDOU_FW_LH</strain>
        <tissue evidence="8">Leaf</tissue>
    </source>
</reference>
<gene>
    <name evidence="8" type="ORF">RIF29_07662</name>
</gene>
<keyword evidence="3" id="KW-0328">Glycosyltransferase</keyword>
<keyword evidence="4" id="KW-0735">Signal-anchor</keyword>
<feature type="transmembrane region" description="Helical" evidence="6">
    <location>
        <begin position="12"/>
        <end position="35"/>
    </location>
</feature>
<accession>A0AAN9J602</accession>
<evidence type="ECO:0000256" key="5">
    <source>
        <dbReference type="ARBA" id="ARBA00023034"/>
    </source>
</evidence>
<evidence type="ECO:0000256" key="1">
    <source>
        <dbReference type="ARBA" id="ARBA00004323"/>
    </source>
</evidence>
<keyword evidence="5" id="KW-0333">Golgi apparatus</keyword>
<dbReference type="InterPro" id="IPR040911">
    <property type="entry name" value="Exostosin_GT47"/>
</dbReference>
<keyword evidence="3" id="KW-0808">Transferase</keyword>
<keyword evidence="6" id="KW-0472">Membrane</keyword>
<evidence type="ECO:0000256" key="4">
    <source>
        <dbReference type="ARBA" id="ARBA00022968"/>
    </source>
</evidence>